<gene>
    <name evidence="9" type="ORF">GGR38_003275</name>
</gene>
<dbReference type="InterPro" id="IPR025877">
    <property type="entry name" value="MobA-like_NTP_Trfase"/>
</dbReference>
<keyword evidence="4" id="KW-0547">Nucleotide-binding</keyword>
<keyword evidence="3" id="KW-0479">Metal-binding</keyword>
<proteinExistence type="predicted"/>
<reference evidence="9 10" key="1">
    <citation type="submission" date="2020-08" db="EMBL/GenBank/DDBJ databases">
        <title>Genomic Encyclopedia of Type Strains, Phase IV (KMG-IV): sequencing the most valuable type-strain genomes for metagenomic binning, comparative biology and taxonomic classification.</title>
        <authorList>
            <person name="Goeker M."/>
        </authorList>
    </citation>
    <scope>NUCLEOTIDE SEQUENCE [LARGE SCALE GENOMIC DNA]</scope>
    <source>
        <strain evidence="9 10">DSM 27057</strain>
    </source>
</reference>
<dbReference type="GO" id="GO:0006777">
    <property type="term" value="P:Mo-molybdopterin cofactor biosynthetic process"/>
    <property type="evidence" value="ECO:0007669"/>
    <property type="project" value="UniProtKB-KW"/>
</dbReference>
<dbReference type="EC" id="2.7.7.77" evidence="9"/>
<dbReference type="InterPro" id="IPR013482">
    <property type="entry name" value="Molybde_CF_guanTrfase"/>
</dbReference>
<comment type="caution">
    <text evidence="9">The sequence shown here is derived from an EMBL/GenBank/DDBJ whole genome shotgun (WGS) entry which is preliminary data.</text>
</comment>
<dbReference type="GO" id="GO:0046872">
    <property type="term" value="F:metal ion binding"/>
    <property type="evidence" value="ECO:0007669"/>
    <property type="project" value="UniProtKB-KW"/>
</dbReference>
<keyword evidence="7" id="KW-0501">Molybdenum cofactor biosynthesis</keyword>
<dbReference type="SUPFAM" id="SSF53448">
    <property type="entry name" value="Nucleotide-diphospho-sugar transferases"/>
    <property type="match status" value="1"/>
</dbReference>
<evidence type="ECO:0000256" key="5">
    <source>
        <dbReference type="ARBA" id="ARBA00022842"/>
    </source>
</evidence>
<keyword evidence="9" id="KW-0548">Nucleotidyltransferase</keyword>
<dbReference type="Gene3D" id="3.90.550.10">
    <property type="entry name" value="Spore Coat Polysaccharide Biosynthesis Protein SpsA, Chain A"/>
    <property type="match status" value="1"/>
</dbReference>
<dbReference type="EMBL" id="JACIDX010000013">
    <property type="protein sequence ID" value="MBB3956312.1"/>
    <property type="molecule type" value="Genomic_DNA"/>
</dbReference>
<dbReference type="GO" id="GO:0061603">
    <property type="term" value="F:molybdenum cofactor guanylyltransferase activity"/>
    <property type="evidence" value="ECO:0007669"/>
    <property type="project" value="UniProtKB-EC"/>
</dbReference>
<evidence type="ECO:0000256" key="2">
    <source>
        <dbReference type="ARBA" id="ARBA00022679"/>
    </source>
</evidence>
<dbReference type="PANTHER" id="PTHR19136">
    <property type="entry name" value="MOLYBDENUM COFACTOR GUANYLYLTRANSFERASE"/>
    <property type="match status" value="1"/>
</dbReference>
<evidence type="ECO:0000256" key="7">
    <source>
        <dbReference type="ARBA" id="ARBA00023150"/>
    </source>
</evidence>
<keyword evidence="5" id="KW-0460">Magnesium</keyword>
<dbReference type="PANTHER" id="PTHR19136:SF81">
    <property type="entry name" value="MOLYBDENUM COFACTOR GUANYLYLTRANSFERASE"/>
    <property type="match status" value="1"/>
</dbReference>
<evidence type="ECO:0000313" key="9">
    <source>
        <dbReference type="EMBL" id="MBB3956312.1"/>
    </source>
</evidence>
<sequence length="177" mass="18205">MILGAVLAGGLSTRFGSDKALAVLDGQTLIARAVALLARQCSAVVVVGREESPAPCIPDWPAPGMGPLGGLAAALRHARDNGFTDVLCVSVDAVGLDDRLLGQLFPSPAYVESQPVIGLWPAHAADAVEAILRGDGKHSLRALVEATGARGVTLHRPPANINSPDDLAQCEEAIHGL</sequence>
<dbReference type="GO" id="GO:0005525">
    <property type="term" value="F:GTP binding"/>
    <property type="evidence" value="ECO:0007669"/>
    <property type="project" value="UniProtKB-KW"/>
</dbReference>
<keyword evidence="10" id="KW-1185">Reference proteome</keyword>
<dbReference type="AlphaFoldDB" id="A0A7W6CI77"/>
<evidence type="ECO:0000256" key="1">
    <source>
        <dbReference type="ARBA" id="ARBA00022490"/>
    </source>
</evidence>
<dbReference type="Proteomes" id="UP000548867">
    <property type="component" value="Unassembled WGS sequence"/>
</dbReference>
<dbReference type="Pfam" id="PF12804">
    <property type="entry name" value="NTP_transf_3"/>
    <property type="match status" value="1"/>
</dbReference>
<organism evidence="9 10">
    <name type="scientific">Novosphingobium sediminicola</name>
    <dbReference type="NCBI Taxonomy" id="563162"/>
    <lineage>
        <taxon>Bacteria</taxon>
        <taxon>Pseudomonadati</taxon>
        <taxon>Pseudomonadota</taxon>
        <taxon>Alphaproteobacteria</taxon>
        <taxon>Sphingomonadales</taxon>
        <taxon>Sphingomonadaceae</taxon>
        <taxon>Novosphingobium</taxon>
    </lineage>
</organism>
<name>A0A7W6CI77_9SPHN</name>
<dbReference type="CDD" id="cd02503">
    <property type="entry name" value="MobA"/>
    <property type="match status" value="1"/>
</dbReference>
<evidence type="ECO:0000259" key="8">
    <source>
        <dbReference type="Pfam" id="PF12804"/>
    </source>
</evidence>
<evidence type="ECO:0000256" key="3">
    <source>
        <dbReference type="ARBA" id="ARBA00022723"/>
    </source>
</evidence>
<evidence type="ECO:0000256" key="4">
    <source>
        <dbReference type="ARBA" id="ARBA00022741"/>
    </source>
</evidence>
<keyword evidence="2 9" id="KW-0808">Transferase</keyword>
<keyword evidence="1" id="KW-0963">Cytoplasm</keyword>
<dbReference type="InterPro" id="IPR029044">
    <property type="entry name" value="Nucleotide-diphossugar_trans"/>
</dbReference>
<keyword evidence="6" id="KW-0342">GTP-binding</keyword>
<evidence type="ECO:0000313" key="10">
    <source>
        <dbReference type="Proteomes" id="UP000548867"/>
    </source>
</evidence>
<dbReference type="RefSeq" id="WP_183627214.1">
    <property type="nucleotide sequence ID" value="NZ_JACIDX010000013.1"/>
</dbReference>
<accession>A0A7W6CI77</accession>
<protein>
    <submittedName>
        <fullName evidence="9">Molybdopterin-guanine dinucleotide biosynthesis protein A</fullName>
        <ecNumber evidence="9">2.7.7.77</ecNumber>
    </submittedName>
</protein>
<evidence type="ECO:0000256" key="6">
    <source>
        <dbReference type="ARBA" id="ARBA00023134"/>
    </source>
</evidence>
<feature type="domain" description="MobA-like NTP transferase" evidence="8">
    <location>
        <begin position="4"/>
        <end position="145"/>
    </location>
</feature>